<keyword evidence="2" id="KW-0732">Signal</keyword>
<evidence type="ECO:0008006" key="5">
    <source>
        <dbReference type="Google" id="ProtNLM"/>
    </source>
</evidence>
<proteinExistence type="predicted"/>
<evidence type="ECO:0000313" key="4">
    <source>
        <dbReference type="Proteomes" id="UP000024635"/>
    </source>
</evidence>
<gene>
    <name evidence="3" type="primary">Acey_s0306.g1990</name>
    <name evidence="3" type="ORF">Y032_0306g1990</name>
</gene>
<dbReference type="Proteomes" id="UP000024635">
    <property type="component" value="Unassembled WGS sequence"/>
</dbReference>
<evidence type="ECO:0000256" key="1">
    <source>
        <dbReference type="SAM" id="MobiDB-lite"/>
    </source>
</evidence>
<reference evidence="4" key="1">
    <citation type="journal article" date="2015" name="Nat. Genet.">
        <title>The genome and transcriptome of the zoonotic hookworm Ancylostoma ceylanicum identify infection-specific gene families.</title>
        <authorList>
            <person name="Schwarz E.M."/>
            <person name="Hu Y."/>
            <person name="Antoshechkin I."/>
            <person name="Miller M.M."/>
            <person name="Sternberg P.W."/>
            <person name="Aroian R.V."/>
        </authorList>
    </citation>
    <scope>NUCLEOTIDE SEQUENCE</scope>
    <source>
        <strain evidence="4">HY135</strain>
    </source>
</reference>
<keyword evidence="4" id="KW-1185">Reference proteome</keyword>
<dbReference type="EMBL" id="JARK01001642">
    <property type="protein sequence ID" value="EYB84990.1"/>
    <property type="molecule type" value="Genomic_DNA"/>
</dbReference>
<evidence type="ECO:0000256" key="2">
    <source>
        <dbReference type="SAM" id="SignalP"/>
    </source>
</evidence>
<dbReference type="AlphaFoldDB" id="A0A016S2X8"/>
<sequence length="87" mass="9887">MKIIGLLTIFSVSWILSLVLLGNACRGVPEHIRRARRNRTTISPPNFTESEIFTRRDRGGGFRIPQLVISSTRKTTRETPRPRRVGA</sequence>
<organism evidence="3 4">
    <name type="scientific">Ancylostoma ceylanicum</name>
    <dbReference type="NCBI Taxonomy" id="53326"/>
    <lineage>
        <taxon>Eukaryota</taxon>
        <taxon>Metazoa</taxon>
        <taxon>Ecdysozoa</taxon>
        <taxon>Nematoda</taxon>
        <taxon>Chromadorea</taxon>
        <taxon>Rhabditida</taxon>
        <taxon>Rhabditina</taxon>
        <taxon>Rhabditomorpha</taxon>
        <taxon>Strongyloidea</taxon>
        <taxon>Ancylostomatidae</taxon>
        <taxon>Ancylostomatinae</taxon>
        <taxon>Ancylostoma</taxon>
    </lineage>
</organism>
<feature type="signal peptide" evidence="2">
    <location>
        <begin position="1"/>
        <end position="24"/>
    </location>
</feature>
<evidence type="ECO:0000313" key="3">
    <source>
        <dbReference type="EMBL" id="EYB84990.1"/>
    </source>
</evidence>
<feature type="region of interest" description="Disordered" evidence="1">
    <location>
        <begin position="68"/>
        <end position="87"/>
    </location>
</feature>
<feature type="chain" id="PRO_5001488882" description="Secreted protein" evidence="2">
    <location>
        <begin position="25"/>
        <end position="87"/>
    </location>
</feature>
<protein>
    <recommendedName>
        <fullName evidence="5">Secreted protein</fullName>
    </recommendedName>
</protein>
<accession>A0A016S2X8</accession>
<name>A0A016S2X8_9BILA</name>
<comment type="caution">
    <text evidence="3">The sequence shown here is derived from an EMBL/GenBank/DDBJ whole genome shotgun (WGS) entry which is preliminary data.</text>
</comment>